<dbReference type="SUPFAM" id="SSF47144">
    <property type="entry name" value="HSC20 (HSCB), C-terminal oligomerisation domain"/>
    <property type="match status" value="1"/>
</dbReference>
<dbReference type="GO" id="GO:0051259">
    <property type="term" value="P:protein complex oligomerization"/>
    <property type="evidence" value="ECO:0007669"/>
    <property type="project" value="InterPro"/>
</dbReference>
<evidence type="ECO:0000256" key="1">
    <source>
        <dbReference type="ARBA" id="ARBA00010476"/>
    </source>
</evidence>
<organism evidence="4 5">
    <name type="scientific">Saccharomycopsis crataegensis</name>
    <dbReference type="NCBI Taxonomy" id="43959"/>
    <lineage>
        <taxon>Eukaryota</taxon>
        <taxon>Fungi</taxon>
        <taxon>Dikarya</taxon>
        <taxon>Ascomycota</taxon>
        <taxon>Saccharomycotina</taxon>
        <taxon>Saccharomycetes</taxon>
        <taxon>Saccharomycopsidaceae</taxon>
        <taxon>Saccharomycopsis</taxon>
    </lineage>
</organism>
<dbReference type="GO" id="GO:0051087">
    <property type="term" value="F:protein-folding chaperone binding"/>
    <property type="evidence" value="ECO:0007669"/>
    <property type="project" value="InterPro"/>
</dbReference>
<dbReference type="GeneID" id="90074892"/>
<gene>
    <name evidence="4" type="ORF">DASC09_042420</name>
</gene>
<dbReference type="InterPro" id="IPR036869">
    <property type="entry name" value="J_dom_sf"/>
</dbReference>
<name>A0AAV5QQP2_9ASCO</name>
<dbReference type="InterPro" id="IPR004640">
    <property type="entry name" value="HscB"/>
</dbReference>
<dbReference type="InterPro" id="IPR009073">
    <property type="entry name" value="HscB_oligo_C"/>
</dbReference>
<protein>
    <submittedName>
        <fullName evidence="4">J-type chaperone</fullName>
    </submittedName>
</protein>
<evidence type="ECO:0000313" key="5">
    <source>
        <dbReference type="Proteomes" id="UP001360560"/>
    </source>
</evidence>
<feature type="domain" description="Co-chaperone HscB C-terminal oligomerisation" evidence="3">
    <location>
        <begin position="145"/>
        <end position="218"/>
    </location>
</feature>
<dbReference type="PANTHER" id="PTHR14021:SF15">
    <property type="entry name" value="IRON-SULFUR CLUSTER CO-CHAPERONE PROTEIN HSCB"/>
    <property type="match status" value="1"/>
</dbReference>
<reference evidence="4 5" key="1">
    <citation type="journal article" date="2023" name="Elife">
        <title>Identification of key yeast species and microbe-microbe interactions impacting larval growth of Drosophila in the wild.</title>
        <authorList>
            <person name="Mure A."/>
            <person name="Sugiura Y."/>
            <person name="Maeda R."/>
            <person name="Honda K."/>
            <person name="Sakurai N."/>
            <person name="Takahashi Y."/>
            <person name="Watada M."/>
            <person name="Katoh T."/>
            <person name="Gotoh A."/>
            <person name="Gotoh Y."/>
            <person name="Taniguchi I."/>
            <person name="Nakamura K."/>
            <person name="Hayashi T."/>
            <person name="Katayama T."/>
            <person name="Uemura T."/>
            <person name="Hattori Y."/>
        </authorList>
    </citation>
    <scope>NUCLEOTIDE SEQUENCE [LARGE SCALE GENOMIC DNA]</scope>
    <source>
        <strain evidence="4 5">SC-9</strain>
    </source>
</reference>
<dbReference type="InterPro" id="IPR036386">
    <property type="entry name" value="HscB_C_sf"/>
</dbReference>
<dbReference type="GO" id="GO:0001671">
    <property type="term" value="F:ATPase activator activity"/>
    <property type="evidence" value="ECO:0007669"/>
    <property type="project" value="InterPro"/>
</dbReference>
<keyword evidence="5" id="KW-1185">Reference proteome</keyword>
<proteinExistence type="inferred from homology"/>
<dbReference type="EMBL" id="BTFZ01000011">
    <property type="protein sequence ID" value="GMM36917.1"/>
    <property type="molecule type" value="Genomic_DNA"/>
</dbReference>
<dbReference type="AlphaFoldDB" id="A0AAV5QQP2"/>
<evidence type="ECO:0000259" key="3">
    <source>
        <dbReference type="Pfam" id="PF07743"/>
    </source>
</evidence>
<accession>A0AAV5QQP2</accession>
<comment type="caution">
    <text evidence="4">The sequence shown here is derived from an EMBL/GenBank/DDBJ whole genome shotgun (WGS) entry which is preliminary data.</text>
</comment>
<dbReference type="Pfam" id="PF07743">
    <property type="entry name" value="HSCB_C"/>
    <property type="match status" value="1"/>
</dbReference>
<dbReference type="Proteomes" id="UP001360560">
    <property type="component" value="Unassembled WGS sequence"/>
</dbReference>
<dbReference type="Gene3D" id="1.20.1280.20">
    <property type="entry name" value="HscB, C-terminal domain"/>
    <property type="match status" value="1"/>
</dbReference>
<dbReference type="SUPFAM" id="SSF46565">
    <property type="entry name" value="Chaperone J-domain"/>
    <property type="match status" value="1"/>
</dbReference>
<dbReference type="GO" id="GO:0005739">
    <property type="term" value="C:mitochondrion"/>
    <property type="evidence" value="ECO:0007669"/>
    <property type="project" value="TreeGrafter"/>
</dbReference>
<dbReference type="Gene3D" id="1.10.287.110">
    <property type="entry name" value="DnaJ domain"/>
    <property type="match status" value="1"/>
</dbReference>
<dbReference type="GO" id="GO:0044571">
    <property type="term" value="P:[2Fe-2S] cluster assembly"/>
    <property type="evidence" value="ECO:0007669"/>
    <property type="project" value="InterPro"/>
</dbReference>
<comment type="similarity">
    <text evidence="1">Belongs to the HscB family.</text>
</comment>
<evidence type="ECO:0000256" key="2">
    <source>
        <dbReference type="ARBA" id="ARBA00023186"/>
    </source>
</evidence>
<sequence>MKHSLYCRPFTLFRRLYATKPHHQPNYFQLFPRTFPNHGPPNDRFLINPKLLRKEYLQLQGETHPDLLLGLSGSNASNAEGAITAEEIVAENSKVLNRAYAMLKSPLTRSQHYLMLNDIDIMNDDDNNNSSSTSSSSQFRKIASQDQELLLMILDIHEQLETCGSQEELKQLKVENDQRIVEAEKILDDLYYNHHDLQNAAVETIKLNYWCNIKNAIKEWEPGKAVNLTH</sequence>
<dbReference type="RefSeq" id="XP_064853913.1">
    <property type="nucleotide sequence ID" value="XM_064997841.1"/>
</dbReference>
<evidence type="ECO:0000313" key="4">
    <source>
        <dbReference type="EMBL" id="GMM36917.1"/>
    </source>
</evidence>
<dbReference type="NCBIfam" id="TIGR00714">
    <property type="entry name" value="hscB"/>
    <property type="match status" value="1"/>
</dbReference>
<keyword evidence="2" id="KW-0143">Chaperone</keyword>
<dbReference type="PANTHER" id="PTHR14021">
    <property type="entry name" value="IRON-SULFUR CLUSTER CO-CHAPERONE PROTEIN HSCB"/>
    <property type="match status" value="1"/>
</dbReference>